<dbReference type="InterPro" id="IPR041715">
    <property type="entry name" value="HisRS-like_core"/>
</dbReference>
<dbReference type="Gene3D" id="3.30.930.10">
    <property type="entry name" value="Bira Bifunctional Protein, Domain 2"/>
    <property type="match status" value="1"/>
</dbReference>
<evidence type="ECO:0000259" key="10">
    <source>
        <dbReference type="Pfam" id="PF03129"/>
    </source>
</evidence>
<evidence type="ECO:0000256" key="1">
    <source>
        <dbReference type="ARBA" id="ARBA00008226"/>
    </source>
</evidence>
<evidence type="ECO:0000256" key="9">
    <source>
        <dbReference type="ARBA" id="ARBA00047639"/>
    </source>
</evidence>
<protein>
    <recommendedName>
        <fullName evidence="2">histidine--tRNA ligase</fullName>
        <ecNumber evidence="2">6.1.1.21</ecNumber>
    </recommendedName>
    <alternativeName>
        <fullName evidence="8">Histidyl-tRNA synthetase</fullName>
    </alternativeName>
</protein>
<keyword evidence="4" id="KW-0547">Nucleotide-binding</keyword>
<dbReference type="GO" id="GO:0005737">
    <property type="term" value="C:cytoplasm"/>
    <property type="evidence" value="ECO:0007669"/>
    <property type="project" value="InterPro"/>
</dbReference>
<proteinExistence type="inferred from homology"/>
<evidence type="ECO:0000256" key="6">
    <source>
        <dbReference type="ARBA" id="ARBA00022917"/>
    </source>
</evidence>
<dbReference type="Pfam" id="PF13393">
    <property type="entry name" value="tRNA-synt_His"/>
    <property type="match status" value="1"/>
</dbReference>
<evidence type="ECO:0000256" key="4">
    <source>
        <dbReference type="ARBA" id="ARBA00022741"/>
    </source>
</evidence>
<dbReference type="InterPro" id="IPR004154">
    <property type="entry name" value="Anticodon-bd"/>
</dbReference>
<dbReference type="AlphaFoldDB" id="X1N3G6"/>
<dbReference type="EC" id="6.1.1.21" evidence="2"/>
<sequence>MLELPFEINHCLVRGLDYYTRTVFEVQPEAEGAQSTLGGGGRYDDLIEELGGKPTPAIGFAAGIERIILNLKKQGIPVPTLPRPQVFIANIGDEARDEAIKLAAKLRKNGIGIIEAVGNKSLKAQLRQANNLGASYTVIIGDQEVKTGTVILRDMTTSQQKTIPATQLQGQLLG</sequence>
<dbReference type="PANTHER" id="PTHR43707:SF1">
    <property type="entry name" value="HISTIDINE--TRNA LIGASE, MITOCHONDRIAL-RELATED"/>
    <property type="match status" value="1"/>
</dbReference>
<evidence type="ECO:0000259" key="11">
    <source>
        <dbReference type="Pfam" id="PF13393"/>
    </source>
</evidence>
<dbReference type="Pfam" id="PF03129">
    <property type="entry name" value="HGTP_anticodon"/>
    <property type="match status" value="1"/>
</dbReference>
<name>X1N3G6_9ZZZZ</name>
<evidence type="ECO:0000313" key="12">
    <source>
        <dbReference type="EMBL" id="GAI38542.1"/>
    </source>
</evidence>
<dbReference type="InterPro" id="IPR033656">
    <property type="entry name" value="HisRS_anticodon"/>
</dbReference>
<comment type="catalytic activity">
    <reaction evidence="9">
        <text>tRNA(His) + L-histidine + ATP = L-histidyl-tRNA(His) + AMP + diphosphate + H(+)</text>
        <dbReference type="Rhea" id="RHEA:17313"/>
        <dbReference type="Rhea" id="RHEA-COMP:9665"/>
        <dbReference type="Rhea" id="RHEA-COMP:9689"/>
        <dbReference type="ChEBI" id="CHEBI:15378"/>
        <dbReference type="ChEBI" id="CHEBI:30616"/>
        <dbReference type="ChEBI" id="CHEBI:33019"/>
        <dbReference type="ChEBI" id="CHEBI:57595"/>
        <dbReference type="ChEBI" id="CHEBI:78442"/>
        <dbReference type="ChEBI" id="CHEBI:78527"/>
        <dbReference type="ChEBI" id="CHEBI:456215"/>
        <dbReference type="EC" id="6.1.1.21"/>
    </reaction>
</comment>
<organism evidence="12">
    <name type="scientific">marine sediment metagenome</name>
    <dbReference type="NCBI Taxonomy" id="412755"/>
    <lineage>
        <taxon>unclassified sequences</taxon>
        <taxon>metagenomes</taxon>
        <taxon>ecological metagenomes</taxon>
    </lineage>
</organism>
<dbReference type="InterPro" id="IPR045864">
    <property type="entry name" value="aa-tRNA-synth_II/BPL/LPL"/>
</dbReference>
<evidence type="ECO:0000256" key="5">
    <source>
        <dbReference type="ARBA" id="ARBA00022840"/>
    </source>
</evidence>
<dbReference type="GO" id="GO:0006427">
    <property type="term" value="P:histidyl-tRNA aminoacylation"/>
    <property type="evidence" value="ECO:0007669"/>
    <property type="project" value="TreeGrafter"/>
</dbReference>
<keyword evidence="5" id="KW-0067">ATP-binding</keyword>
<evidence type="ECO:0000256" key="2">
    <source>
        <dbReference type="ARBA" id="ARBA00012815"/>
    </source>
</evidence>
<dbReference type="InterPro" id="IPR036621">
    <property type="entry name" value="Anticodon-bd_dom_sf"/>
</dbReference>
<dbReference type="PANTHER" id="PTHR43707">
    <property type="entry name" value="HISTIDYL-TRNA SYNTHETASE"/>
    <property type="match status" value="1"/>
</dbReference>
<comment type="caution">
    <text evidence="12">The sequence shown here is derived from an EMBL/GenBank/DDBJ whole genome shotgun (WGS) entry which is preliminary data.</text>
</comment>
<dbReference type="GO" id="GO:0005524">
    <property type="term" value="F:ATP binding"/>
    <property type="evidence" value="ECO:0007669"/>
    <property type="project" value="UniProtKB-KW"/>
</dbReference>
<gene>
    <name evidence="12" type="ORF">S06H3_51713</name>
</gene>
<keyword evidence="6" id="KW-0648">Protein biosynthesis</keyword>
<keyword evidence="3" id="KW-0436">Ligase</keyword>
<evidence type="ECO:0000256" key="3">
    <source>
        <dbReference type="ARBA" id="ARBA00022598"/>
    </source>
</evidence>
<dbReference type="InterPro" id="IPR004516">
    <property type="entry name" value="HisRS/HisZ"/>
</dbReference>
<feature type="domain" description="Class II Histidinyl-tRNA synthetase (HisRS)-like catalytic core" evidence="11">
    <location>
        <begin position="5"/>
        <end position="67"/>
    </location>
</feature>
<dbReference type="SUPFAM" id="SSF52954">
    <property type="entry name" value="Class II aaRS ABD-related"/>
    <property type="match status" value="1"/>
</dbReference>
<dbReference type="Gene3D" id="3.40.50.800">
    <property type="entry name" value="Anticodon-binding domain"/>
    <property type="match status" value="1"/>
</dbReference>
<dbReference type="SUPFAM" id="SSF55681">
    <property type="entry name" value="Class II aaRS and biotin synthetases"/>
    <property type="match status" value="1"/>
</dbReference>
<dbReference type="EMBL" id="BARV01032836">
    <property type="protein sequence ID" value="GAI38542.1"/>
    <property type="molecule type" value="Genomic_DNA"/>
</dbReference>
<feature type="domain" description="Anticodon-binding" evidence="10">
    <location>
        <begin position="85"/>
        <end position="168"/>
    </location>
</feature>
<evidence type="ECO:0000256" key="8">
    <source>
        <dbReference type="ARBA" id="ARBA00030619"/>
    </source>
</evidence>
<keyword evidence="7" id="KW-0030">Aminoacyl-tRNA synthetase</keyword>
<evidence type="ECO:0000256" key="7">
    <source>
        <dbReference type="ARBA" id="ARBA00023146"/>
    </source>
</evidence>
<dbReference type="CDD" id="cd00859">
    <property type="entry name" value="HisRS_anticodon"/>
    <property type="match status" value="1"/>
</dbReference>
<reference evidence="12" key="1">
    <citation type="journal article" date="2014" name="Front. Microbiol.">
        <title>High frequency of phylogenetically diverse reductive dehalogenase-homologous genes in deep subseafloor sedimentary metagenomes.</title>
        <authorList>
            <person name="Kawai M."/>
            <person name="Futagami T."/>
            <person name="Toyoda A."/>
            <person name="Takaki Y."/>
            <person name="Nishi S."/>
            <person name="Hori S."/>
            <person name="Arai W."/>
            <person name="Tsubouchi T."/>
            <person name="Morono Y."/>
            <person name="Uchiyama I."/>
            <person name="Ito T."/>
            <person name="Fujiyama A."/>
            <person name="Inagaki F."/>
            <person name="Takami H."/>
        </authorList>
    </citation>
    <scope>NUCLEOTIDE SEQUENCE</scope>
    <source>
        <strain evidence="12">Expedition CK06-06</strain>
    </source>
</reference>
<accession>X1N3G6</accession>
<comment type="similarity">
    <text evidence="1">Belongs to the class-II aminoacyl-tRNA synthetase family.</text>
</comment>
<dbReference type="GO" id="GO:0004821">
    <property type="term" value="F:histidine-tRNA ligase activity"/>
    <property type="evidence" value="ECO:0007669"/>
    <property type="project" value="UniProtKB-EC"/>
</dbReference>